<evidence type="ECO:0000256" key="8">
    <source>
        <dbReference type="ARBA" id="ARBA00022741"/>
    </source>
</evidence>
<comment type="catalytic activity">
    <reaction evidence="1">
        <text>a ribonucleoside 5'-phosphate + H2O = a ribonucleoside + phosphate</text>
        <dbReference type="Rhea" id="RHEA:12484"/>
        <dbReference type="ChEBI" id="CHEBI:15377"/>
        <dbReference type="ChEBI" id="CHEBI:18254"/>
        <dbReference type="ChEBI" id="CHEBI:43474"/>
        <dbReference type="ChEBI" id="CHEBI:58043"/>
        <dbReference type="EC" id="3.1.3.5"/>
    </reaction>
</comment>
<comment type="subcellular location">
    <subcellularLocation>
        <location evidence="3">Cytoplasm</location>
    </subcellularLocation>
</comment>
<evidence type="ECO:0000259" key="10">
    <source>
        <dbReference type="Pfam" id="PF01975"/>
    </source>
</evidence>
<dbReference type="EMBL" id="UOFE01000040">
    <property type="protein sequence ID" value="VAW54378.1"/>
    <property type="molecule type" value="Genomic_DNA"/>
</dbReference>
<dbReference type="PANTHER" id="PTHR30457:SF12">
    <property type="entry name" value="5'_3'-NUCLEOTIDASE SURE"/>
    <property type="match status" value="1"/>
</dbReference>
<evidence type="ECO:0000256" key="1">
    <source>
        <dbReference type="ARBA" id="ARBA00000815"/>
    </source>
</evidence>
<comment type="cofactor">
    <cofactor evidence="2">
        <name>Mg(2+)</name>
        <dbReference type="ChEBI" id="CHEBI:18420"/>
    </cofactor>
</comment>
<evidence type="ECO:0000256" key="6">
    <source>
        <dbReference type="ARBA" id="ARBA00022490"/>
    </source>
</evidence>
<dbReference type="NCBIfam" id="NF001489">
    <property type="entry name" value="PRK00346.1-3"/>
    <property type="match status" value="1"/>
</dbReference>
<dbReference type="Gene3D" id="3.40.1210.10">
    <property type="entry name" value="Survival protein SurE-like phosphatase/nucleotidase"/>
    <property type="match status" value="1"/>
</dbReference>
<dbReference type="EC" id="3.1.3.5" evidence="5"/>
<organism evidence="11">
    <name type="scientific">hydrothermal vent metagenome</name>
    <dbReference type="NCBI Taxonomy" id="652676"/>
    <lineage>
        <taxon>unclassified sequences</taxon>
        <taxon>metagenomes</taxon>
        <taxon>ecological metagenomes</taxon>
    </lineage>
</organism>
<evidence type="ECO:0000256" key="9">
    <source>
        <dbReference type="ARBA" id="ARBA00022801"/>
    </source>
</evidence>
<dbReference type="GO" id="GO:0000166">
    <property type="term" value="F:nucleotide binding"/>
    <property type="evidence" value="ECO:0007669"/>
    <property type="project" value="UniProtKB-KW"/>
</dbReference>
<dbReference type="GO" id="GO:0005737">
    <property type="term" value="C:cytoplasm"/>
    <property type="evidence" value="ECO:0007669"/>
    <property type="project" value="UniProtKB-SubCell"/>
</dbReference>
<dbReference type="NCBIfam" id="TIGR00087">
    <property type="entry name" value="surE"/>
    <property type="match status" value="1"/>
</dbReference>
<evidence type="ECO:0000256" key="4">
    <source>
        <dbReference type="ARBA" id="ARBA00011062"/>
    </source>
</evidence>
<keyword evidence="9 11" id="KW-0378">Hydrolase</keyword>
<dbReference type="InterPro" id="IPR036523">
    <property type="entry name" value="SurE-like_sf"/>
</dbReference>
<proteinExistence type="inferred from homology"/>
<dbReference type="GO" id="GO:0046872">
    <property type="term" value="F:metal ion binding"/>
    <property type="evidence" value="ECO:0007669"/>
    <property type="project" value="UniProtKB-KW"/>
</dbReference>
<dbReference type="GO" id="GO:0008253">
    <property type="term" value="F:5'-nucleotidase activity"/>
    <property type="evidence" value="ECO:0007669"/>
    <property type="project" value="UniProtKB-EC"/>
</dbReference>
<comment type="similarity">
    <text evidence="4">Belongs to the SurE nucleotidase family.</text>
</comment>
<dbReference type="GO" id="GO:0004309">
    <property type="term" value="F:exopolyphosphatase activity"/>
    <property type="evidence" value="ECO:0007669"/>
    <property type="project" value="TreeGrafter"/>
</dbReference>
<dbReference type="SUPFAM" id="SSF64167">
    <property type="entry name" value="SurE-like"/>
    <property type="match status" value="1"/>
</dbReference>
<protein>
    <recommendedName>
        <fullName evidence="5">5'-nucleotidase</fullName>
        <ecNumber evidence="5">3.1.3.5</ecNumber>
    </recommendedName>
</protein>
<reference evidence="11" key="1">
    <citation type="submission" date="2018-06" db="EMBL/GenBank/DDBJ databases">
        <authorList>
            <person name="Zhirakovskaya E."/>
        </authorList>
    </citation>
    <scope>NUCLEOTIDE SEQUENCE</scope>
</reference>
<evidence type="ECO:0000256" key="3">
    <source>
        <dbReference type="ARBA" id="ARBA00004496"/>
    </source>
</evidence>
<dbReference type="Pfam" id="PF01975">
    <property type="entry name" value="SurE"/>
    <property type="match status" value="1"/>
</dbReference>
<name>A0A3B0WEF2_9ZZZZ</name>
<dbReference type="GO" id="GO:0008254">
    <property type="term" value="F:3'-nucleotidase activity"/>
    <property type="evidence" value="ECO:0007669"/>
    <property type="project" value="TreeGrafter"/>
</dbReference>
<gene>
    <name evidence="11" type="ORF">MNBD_GAMMA05-930</name>
</gene>
<evidence type="ECO:0000256" key="7">
    <source>
        <dbReference type="ARBA" id="ARBA00022723"/>
    </source>
</evidence>
<sequence>MHILVSNDDGYRALGISVLVEALATEYEVSIVAPERNCSGASNSLTLERGLRACQLEENVYYVDGTPTDSVHLAITGLLEKEPDMVVSGINAGANMGDDVLYSGTVAAAMEGRHLGLPAIAVSMDSYAPEYYETGAQAVVELLRDFKKISFPANTILNINVPDIPWSEIKGFKATRLGNRHRSEGVIIQDDPRGDPMYWVGPPGAAQDAGEGTDFHAVSEHFVSITPLQIDLTRYDSLAELGSWLAIHDEK</sequence>
<keyword evidence="8" id="KW-0547">Nucleotide-binding</keyword>
<keyword evidence="6" id="KW-0963">Cytoplasm</keyword>
<dbReference type="NCBIfam" id="NF001490">
    <property type="entry name" value="PRK00346.1-4"/>
    <property type="match status" value="1"/>
</dbReference>
<dbReference type="HAMAP" id="MF_00060">
    <property type="entry name" value="SurE"/>
    <property type="match status" value="1"/>
</dbReference>
<dbReference type="InterPro" id="IPR030048">
    <property type="entry name" value="SurE"/>
</dbReference>
<dbReference type="InterPro" id="IPR002828">
    <property type="entry name" value="SurE-like_Pase/nucleotidase"/>
</dbReference>
<keyword evidence="7" id="KW-0479">Metal-binding</keyword>
<dbReference type="FunFam" id="3.40.1210.10:FF:000001">
    <property type="entry name" value="5'/3'-nucleotidase SurE"/>
    <property type="match status" value="1"/>
</dbReference>
<evidence type="ECO:0000256" key="2">
    <source>
        <dbReference type="ARBA" id="ARBA00001946"/>
    </source>
</evidence>
<dbReference type="PANTHER" id="PTHR30457">
    <property type="entry name" value="5'-NUCLEOTIDASE SURE"/>
    <property type="match status" value="1"/>
</dbReference>
<feature type="domain" description="Survival protein SurE-like phosphatase/nucleotidase" evidence="10">
    <location>
        <begin position="3"/>
        <end position="183"/>
    </location>
</feature>
<evidence type="ECO:0000313" key="11">
    <source>
        <dbReference type="EMBL" id="VAW54378.1"/>
    </source>
</evidence>
<accession>A0A3B0WEF2</accession>
<dbReference type="AlphaFoldDB" id="A0A3B0WEF2"/>
<evidence type="ECO:0000256" key="5">
    <source>
        <dbReference type="ARBA" id="ARBA00012643"/>
    </source>
</evidence>